<organism evidence="4 5">
    <name type="scientific">Dictyostelium firmibasis</name>
    <dbReference type="NCBI Taxonomy" id="79012"/>
    <lineage>
        <taxon>Eukaryota</taxon>
        <taxon>Amoebozoa</taxon>
        <taxon>Evosea</taxon>
        <taxon>Eumycetozoa</taxon>
        <taxon>Dictyostelia</taxon>
        <taxon>Dictyosteliales</taxon>
        <taxon>Dictyosteliaceae</taxon>
        <taxon>Dictyostelium</taxon>
    </lineage>
</organism>
<keyword evidence="3" id="KW-0732">Signal</keyword>
<sequence>MNKKIIFFLIFINFTFIKSIVGQNPVWVGGSGCTLFTDSSCWSPSVTPLTTDIITMGVDNSQTVVNGDITLTTLPNNNLTLGGVQMSSTISMEILDTTLIVSGAFSLANNARLSLSLSDAYANSLVSGSSTRGAINVLMNLPSMQTLTVAQTFTMNGNSVLDVNRSISTINGVFTMNNDSSLFMYSKQNGDSKFTAGSTVLNDRATLNFQGQSFIYFNQSNLAIGVTLNDNSKIIGLNADNIKLSGILTLNDQSNIQLTSSRLYLDSLVTSPTSSIISINSTLSILQSNPTIFSAGSAVFKGSVLTIKSNCTIQSQITMMDSVYSFNQTHTFANQFTGSNVYMIMDSATLNAANYYDCSGCSLAMRNSIANFNSYSNQGDLIMSSSKLNSNTGPIVSNTGSIYGYYGELNQALTVESGSLGVYNEKTRIFVNGNVIVESGAKIQFYLSSPLDFSWLNTSGSLDVQSGTIVEIYVYIEILNNGTMEVIKTSNGFITPLTADNVKLYTYDPDNDIITDFSTTGGCEYSLSFTNTSVFVHTDYSCQQAVITLGGDGLSKGSLAGISVSMVALAGFVSLGVWWKTGKSNKQRNDSHPLESFSQSKSSDDTDVERKL</sequence>
<reference evidence="4 5" key="1">
    <citation type="submission" date="2023-11" db="EMBL/GenBank/DDBJ databases">
        <title>Dfirmibasis_genome.</title>
        <authorList>
            <person name="Edelbroek B."/>
            <person name="Kjellin J."/>
            <person name="Jerlstrom-Hultqvist J."/>
            <person name="Soderbom F."/>
        </authorList>
    </citation>
    <scope>NUCLEOTIDE SEQUENCE [LARGE SCALE GENOMIC DNA]</scope>
    <source>
        <strain evidence="4 5">TNS-C-14</strain>
    </source>
</reference>
<keyword evidence="2" id="KW-0472">Membrane</keyword>
<dbReference type="PANTHER" id="PTHR35035:SF3">
    <property type="entry name" value="DISCOIDIN-INDUCING COMPLEX SUBUNIT B"/>
    <property type="match status" value="1"/>
</dbReference>
<gene>
    <name evidence="4" type="ORF">RB653_007909</name>
</gene>
<keyword evidence="5" id="KW-1185">Reference proteome</keyword>
<evidence type="ECO:0000256" key="2">
    <source>
        <dbReference type="SAM" id="Phobius"/>
    </source>
</evidence>
<dbReference type="AlphaFoldDB" id="A0AAN7U1Y1"/>
<dbReference type="InterPro" id="IPR053370">
    <property type="entry name" value="QS_Complex_Regulator"/>
</dbReference>
<feature type="region of interest" description="Disordered" evidence="1">
    <location>
        <begin position="584"/>
        <end position="612"/>
    </location>
</feature>
<feature type="transmembrane region" description="Helical" evidence="2">
    <location>
        <begin position="559"/>
        <end position="579"/>
    </location>
</feature>
<accession>A0AAN7U1Y1</accession>
<dbReference type="Proteomes" id="UP001344447">
    <property type="component" value="Unassembled WGS sequence"/>
</dbReference>
<evidence type="ECO:0000313" key="5">
    <source>
        <dbReference type="Proteomes" id="UP001344447"/>
    </source>
</evidence>
<dbReference type="PANTHER" id="PTHR35035">
    <property type="entry name" value="DISCOIDIN-INDUCING COMPLEX SUBUNIT B"/>
    <property type="match status" value="1"/>
</dbReference>
<comment type="caution">
    <text evidence="4">The sequence shown here is derived from an EMBL/GenBank/DDBJ whole genome shotgun (WGS) entry which is preliminary data.</text>
</comment>
<evidence type="ECO:0000256" key="3">
    <source>
        <dbReference type="SAM" id="SignalP"/>
    </source>
</evidence>
<proteinExistence type="predicted"/>
<evidence type="ECO:0000313" key="4">
    <source>
        <dbReference type="EMBL" id="KAK5576765.1"/>
    </source>
</evidence>
<evidence type="ECO:0000256" key="1">
    <source>
        <dbReference type="SAM" id="MobiDB-lite"/>
    </source>
</evidence>
<feature type="chain" id="PRO_5042901177" evidence="3">
    <location>
        <begin position="23"/>
        <end position="612"/>
    </location>
</feature>
<dbReference type="EMBL" id="JAVFKY010000005">
    <property type="protein sequence ID" value="KAK5576765.1"/>
    <property type="molecule type" value="Genomic_DNA"/>
</dbReference>
<keyword evidence="2" id="KW-1133">Transmembrane helix</keyword>
<feature type="compositionally biased region" description="Basic and acidic residues" evidence="1">
    <location>
        <begin position="602"/>
        <end position="612"/>
    </location>
</feature>
<feature type="signal peptide" evidence="3">
    <location>
        <begin position="1"/>
        <end position="22"/>
    </location>
</feature>
<name>A0AAN7U1Y1_9MYCE</name>
<protein>
    <submittedName>
        <fullName evidence="4">Uncharacterized protein</fullName>
    </submittedName>
</protein>
<dbReference type="PROSITE" id="PS51257">
    <property type="entry name" value="PROKAR_LIPOPROTEIN"/>
    <property type="match status" value="1"/>
</dbReference>
<keyword evidence="2" id="KW-0812">Transmembrane</keyword>